<evidence type="ECO:0000313" key="2">
    <source>
        <dbReference type="Proteomes" id="UP001177260"/>
    </source>
</evidence>
<dbReference type="Proteomes" id="UP001177260">
    <property type="component" value="Unassembled WGS sequence"/>
</dbReference>
<keyword evidence="2" id="KW-1185">Reference proteome</keyword>
<evidence type="ECO:0000313" key="1">
    <source>
        <dbReference type="EMBL" id="KAK1139075.1"/>
    </source>
</evidence>
<reference evidence="1 2" key="1">
    <citation type="journal article" date="2023" name="ACS Omega">
        <title>Identification of the Neoaspergillic Acid Biosynthesis Gene Cluster by Establishing an In Vitro CRISPR-Ribonucleoprotein Genetic System in Aspergillus melleus.</title>
        <authorList>
            <person name="Yuan B."/>
            <person name="Grau M.F."/>
            <person name="Murata R.M."/>
            <person name="Torok T."/>
            <person name="Venkateswaran K."/>
            <person name="Stajich J.E."/>
            <person name="Wang C.C.C."/>
        </authorList>
    </citation>
    <scope>NUCLEOTIDE SEQUENCE [LARGE SCALE GENOMIC DNA]</scope>
    <source>
        <strain evidence="1 2">IMV 1140</strain>
    </source>
</reference>
<organism evidence="1 2">
    <name type="scientific">Aspergillus melleus</name>
    <dbReference type="NCBI Taxonomy" id="138277"/>
    <lineage>
        <taxon>Eukaryota</taxon>
        <taxon>Fungi</taxon>
        <taxon>Dikarya</taxon>
        <taxon>Ascomycota</taxon>
        <taxon>Pezizomycotina</taxon>
        <taxon>Eurotiomycetes</taxon>
        <taxon>Eurotiomycetidae</taxon>
        <taxon>Eurotiales</taxon>
        <taxon>Aspergillaceae</taxon>
        <taxon>Aspergillus</taxon>
        <taxon>Aspergillus subgen. Circumdati</taxon>
    </lineage>
</organism>
<protein>
    <submittedName>
        <fullName evidence="1">Flavin carrier protein 3</fullName>
    </submittedName>
</protein>
<proteinExistence type="predicted"/>
<accession>A0ACC3ANI8</accession>
<dbReference type="EMBL" id="JAOPJF010000118">
    <property type="protein sequence ID" value="KAK1139075.1"/>
    <property type="molecule type" value="Genomic_DNA"/>
</dbReference>
<gene>
    <name evidence="1" type="primary">FLC3_1</name>
    <name evidence="1" type="ORF">N8T08_001321</name>
</gene>
<comment type="caution">
    <text evidence="1">The sequence shown here is derived from an EMBL/GenBank/DDBJ whole genome shotgun (WGS) entry which is preliminary data.</text>
</comment>
<name>A0ACC3ANI8_9EURO</name>
<sequence length="703" mass="77124">MRAHLLSVLSVLFFSSGSSSLELIESRALNLCSDSLSLTAEHFNVVFTPQNQSMALSLDGSSKITGFVKAELVLTVYGYEALRKILDPCDMSLDGLCPVRAGPLPMMSTNIKIPENVVSQIPRIAYSVPDLDASVRVYINSTETGEEITCIEAALSNGKSVYQVGVGWTTAIISGLGLTASAITSSLGYSKAATHITASVVSLFGFMQSQAMFGMMSVHMPPIVQSWAQNFQWSMGIIHIGFLEKICTWYQRSTGGVPSTILSNLTVTSVHVMKKRSSEILRHASELLKRTGQKRNATYGATIVVRGIQRVGFRAGIEVTNIFLTGLIFFVVFVAVMMLLVAAFKEFCDIRARSGGENTLKTFRQKWTLVAKGVIFRLVLIGFPQMLILCLWEFTQHDSPAEVLLAAVTLLGMMLSIGFAAFRVIRLARRSLVTHQNPAYLLYSNAPFLSRWGFLYMHYKATTYYFIVPSLSYTFLRAAFISLSQEAPVVQTVGLLVVQTGMLVVVSVCRPWMNKKTNIYNISITALNFINTIFLLFFADVFDQPGLVTGVMGVVFFVFNTVFILVLLVLILMDSVHAILSKNPDIRYQPMQDDRDSFVRSHSQLVTSELHALGATARGDPSTALYKVLQGATDNDNDPDSLATNRKKTSTSPPNGGHSSGDVTLHERQSPTSVVDLSVPLFPSGGGPGQEDRKVRRQSSSPM</sequence>